<evidence type="ECO:0000256" key="1">
    <source>
        <dbReference type="ARBA" id="ARBA00022658"/>
    </source>
</evidence>
<dbReference type="InterPro" id="IPR051632">
    <property type="entry name" value="Rho_GEF"/>
</dbReference>
<dbReference type="PANTHER" id="PTHR13944">
    <property type="entry name" value="AGAP007712-PA"/>
    <property type="match status" value="1"/>
</dbReference>
<dbReference type="InterPro" id="IPR011993">
    <property type="entry name" value="PH-like_dom_sf"/>
</dbReference>
<sequence length="554" mass="63562">MFIEGSQEYFDLSGALFHIRDILTAVDMTVNRYDKGQELQEVLTRLENKSTAKLKNGKVFSKQDLCSKHRVLQHKGLVYWKTTFYEFCSNHLFLRPKPPVIPLQKLIVREVANEERGMFLISASSVGPEMYEVHTVSRDERNAWMRQIRQAVEMAYSCPEEEEEEEERNNELEGTRRANEARIQKIAQFQETLLAQDQLICNTLEEKLELYAELTELSLGSPEATPYRHLVVQADNEVPGQASTLLTAALKEGRRVCVTKMLCCNNAVYSLAFIMSLCNTYAWTWQATVNLQDSCCEVQKLLLQEEELFPLQSLNNTYVNEWVFQSEQETVLRQREQQCLLEVERLRCEREEFDVQLLEYQQNMDRLREGQRSVEREKEKIEAQQRLLQTWRHSRQSSLPVTIPLRSGSLDSNCAVFDSEKVLLTTLQQNHLYQSANNHHQCLLSATKKSQNGPLSSSGYTTNLGLTATLYNSLNTLLSQTHSRQIPDRLPYANCSHGSPQPVNESIHSFSSRASTLPPKPAGTVYPLRFAMPNVILKATCGTFQLYVVVKKAF</sequence>
<dbReference type="Pfam" id="PF17838">
    <property type="entry name" value="PH_16"/>
    <property type="match status" value="1"/>
</dbReference>
<dbReference type="SUPFAM" id="SSF50729">
    <property type="entry name" value="PH domain-like"/>
    <property type="match status" value="1"/>
</dbReference>
<protein>
    <recommendedName>
        <fullName evidence="3">PH domain-containing protein</fullName>
    </recommendedName>
</protein>
<evidence type="ECO:0000256" key="2">
    <source>
        <dbReference type="SAM" id="Coils"/>
    </source>
</evidence>
<feature type="domain" description="PH" evidence="3">
    <location>
        <begin position="52"/>
        <end position="153"/>
    </location>
</feature>
<dbReference type="InterPro" id="IPR041020">
    <property type="entry name" value="PH_16"/>
</dbReference>
<dbReference type="PROSITE" id="PS50003">
    <property type="entry name" value="PH_DOMAIN"/>
    <property type="match status" value="1"/>
</dbReference>
<reference evidence="4" key="2">
    <citation type="submission" date="2025-09" db="UniProtKB">
        <authorList>
            <consortium name="Ensembl"/>
        </authorList>
    </citation>
    <scope>IDENTIFICATION</scope>
</reference>
<evidence type="ECO:0000313" key="4">
    <source>
        <dbReference type="Ensembl" id="ENSNMLP00000004545.1"/>
    </source>
</evidence>
<dbReference type="Gene3D" id="2.30.29.30">
    <property type="entry name" value="Pleckstrin-homology domain (PH domain)/Phosphotyrosine-binding domain (PTB)"/>
    <property type="match status" value="1"/>
</dbReference>
<dbReference type="AlphaFoldDB" id="A0A8C6SFA7"/>
<accession>A0A8C6SFA7</accession>
<dbReference type="Ensembl" id="ENSNMLT00000005205.1">
    <property type="protein sequence ID" value="ENSNMLP00000004545.1"/>
    <property type="gene ID" value="ENSNMLG00000003341.1"/>
</dbReference>
<dbReference type="PANTHER" id="PTHR13944:SF22">
    <property type="entry name" value="RHO GUANINE NUCLEOTIDE EXCHANGE FACTOR 28"/>
    <property type="match status" value="1"/>
</dbReference>
<name>A0A8C6SFA7_9GOBI</name>
<evidence type="ECO:0000259" key="3">
    <source>
        <dbReference type="PROSITE" id="PS50003"/>
    </source>
</evidence>
<keyword evidence="5" id="KW-1185">Reference proteome</keyword>
<keyword evidence="2" id="KW-0175">Coiled coil</keyword>
<dbReference type="Gene3D" id="1.10.287.2510">
    <property type="match status" value="1"/>
</dbReference>
<dbReference type="InterPro" id="IPR001849">
    <property type="entry name" value="PH_domain"/>
</dbReference>
<dbReference type="Proteomes" id="UP000694523">
    <property type="component" value="Unplaced"/>
</dbReference>
<reference evidence="4" key="1">
    <citation type="submission" date="2025-08" db="UniProtKB">
        <authorList>
            <consortium name="Ensembl"/>
        </authorList>
    </citation>
    <scope>IDENTIFICATION</scope>
</reference>
<evidence type="ECO:0000313" key="5">
    <source>
        <dbReference type="Proteomes" id="UP000694523"/>
    </source>
</evidence>
<dbReference type="GO" id="GO:0035023">
    <property type="term" value="P:regulation of Rho protein signal transduction"/>
    <property type="evidence" value="ECO:0007669"/>
    <property type="project" value="TreeGrafter"/>
</dbReference>
<proteinExistence type="predicted"/>
<dbReference type="GO" id="GO:0005085">
    <property type="term" value="F:guanyl-nucleotide exchange factor activity"/>
    <property type="evidence" value="ECO:0007669"/>
    <property type="project" value="UniProtKB-KW"/>
</dbReference>
<feature type="coiled-coil region" evidence="2">
    <location>
        <begin position="343"/>
        <end position="394"/>
    </location>
</feature>
<organism evidence="4 5">
    <name type="scientific">Neogobius melanostomus</name>
    <name type="common">round goby</name>
    <dbReference type="NCBI Taxonomy" id="47308"/>
    <lineage>
        <taxon>Eukaryota</taxon>
        <taxon>Metazoa</taxon>
        <taxon>Chordata</taxon>
        <taxon>Craniata</taxon>
        <taxon>Vertebrata</taxon>
        <taxon>Euteleostomi</taxon>
        <taxon>Actinopterygii</taxon>
        <taxon>Neopterygii</taxon>
        <taxon>Teleostei</taxon>
        <taxon>Neoteleostei</taxon>
        <taxon>Acanthomorphata</taxon>
        <taxon>Gobiaria</taxon>
        <taxon>Gobiiformes</taxon>
        <taxon>Gobioidei</taxon>
        <taxon>Gobiidae</taxon>
        <taxon>Benthophilinae</taxon>
        <taxon>Neogobiini</taxon>
        <taxon>Neogobius</taxon>
    </lineage>
</organism>
<keyword evidence="1" id="KW-0344">Guanine-nucleotide releasing factor</keyword>